<evidence type="ECO:0000313" key="7">
    <source>
        <dbReference type="EMBL" id="HIQ69637.1"/>
    </source>
</evidence>
<dbReference type="GO" id="GO:0036376">
    <property type="term" value="P:sodium ion export across plasma membrane"/>
    <property type="evidence" value="ECO:0007669"/>
    <property type="project" value="InterPro"/>
</dbReference>
<proteinExistence type="predicted"/>
<evidence type="ECO:0000256" key="6">
    <source>
        <dbReference type="SAM" id="Phobius"/>
    </source>
</evidence>
<dbReference type="InterPro" id="IPR005899">
    <property type="entry name" value="Na_pump_deCOase"/>
</dbReference>
<sequence length="120" mass="12271">MLFLANVVASGTPETIGGALLTGLLGYIVVFIGLFLLMIVVIITSKIVMAKTAKEAPAAPAAVAPAPAAAPAAAPAPGSAGKLKLYDTPEKEAAMIMAIVANKMGRPLNELRFISIKEVK</sequence>
<comment type="caution">
    <text evidence="7">The sequence shown here is derived from an EMBL/GenBank/DDBJ whole genome shotgun (WGS) entry which is preliminary data.</text>
</comment>
<keyword evidence="4 6" id="KW-1133">Transmembrane helix</keyword>
<protein>
    <submittedName>
        <fullName evidence="7">OadG family protein</fullName>
    </submittedName>
</protein>
<dbReference type="GO" id="GO:0005886">
    <property type="term" value="C:plasma membrane"/>
    <property type="evidence" value="ECO:0007669"/>
    <property type="project" value="UniProtKB-SubCell"/>
</dbReference>
<accession>A0A9D1CNR7</accession>
<dbReference type="Proteomes" id="UP000886874">
    <property type="component" value="Unassembled WGS sequence"/>
</dbReference>
<reference evidence="7" key="2">
    <citation type="journal article" date="2021" name="PeerJ">
        <title>Extensive microbial diversity within the chicken gut microbiome revealed by metagenomics and culture.</title>
        <authorList>
            <person name="Gilroy R."/>
            <person name="Ravi A."/>
            <person name="Getino M."/>
            <person name="Pursley I."/>
            <person name="Horton D.L."/>
            <person name="Alikhan N.F."/>
            <person name="Baker D."/>
            <person name="Gharbi K."/>
            <person name="Hall N."/>
            <person name="Watson M."/>
            <person name="Adriaenssens E.M."/>
            <person name="Foster-Nyarko E."/>
            <person name="Jarju S."/>
            <person name="Secka A."/>
            <person name="Antonio M."/>
            <person name="Oren A."/>
            <person name="Chaudhuri R.R."/>
            <person name="La Ragione R."/>
            <person name="Hildebrand F."/>
            <person name="Pallen M.J."/>
        </authorList>
    </citation>
    <scope>NUCLEOTIDE SEQUENCE</scope>
    <source>
        <strain evidence="7">ChiSjej2B20-13462</strain>
    </source>
</reference>
<evidence type="ECO:0000256" key="3">
    <source>
        <dbReference type="ARBA" id="ARBA00022692"/>
    </source>
</evidence>
<keyword evidence="5 6" id="KW-0472">Membrane</keyword>
<keyword evidence="3 6" id="KW-0812">Transmembrane</keyword>
<dbReference type="AlphaFoldDB" id="A0A9D1CNR7"/>
<comment type="subcellular location">
    <subcellularLocation>
        <location evidence="1">Cell membrane</location>
    </subcellularLocation>
</comment>
<evidence type="ECO:0000313" key="8">
    <source>
        <dbReference type="Proteomes" id="UP000886874"/>
    </source>
</evidence>
<feature type="transmembrane region" description="Helical" evidence="6">
    <location>
        <begin position="20"/>
        <end position="44"/>
    </location>
</feature>
<evidence type="ECO:0000256" key="2">
    <source>
        <dbReference type="ARBA" id="ARBA00022475"/>
    </source>
</evidence>
<evidence type="ECO:0000256" key="1">
    <source>
        <dbReference type="ARBA" id="ARBA00004236"/>
    </source>
</evidence>
<evidence type="ECO:0000256" key="5">
    <source>
        <dbReference type="ARBA" id="ARBA00023136"/>
    </source>
</evidence>
<evidence type="ECO:0000256" key="4">
    <source>
        <dbReference type="ARBA" id="ARBA00022989"/>
    </source>
</evidence>
<reference evidence="7" key="1">
    <citation type="submission" date="2020-10" db="EMBL/GenBank/DDBJ databases">
        <authorList>
            <person name="Gilroy R."/>
        </authorList>
    </citation>
    <scope>NUCLEOTIDE SEQUENCE</scope>
    <source>
        <strain evidence="7">ChiSjej2B20-13462</strain>
    </source>
</reference>
<dbReference type="GO" id="GO:0015081">
    <property type="term" value="F:sodium ion transmembrane transporter activity"/>
    <property type="evidence" value="ECO:0007669"/>
    <property type="project" value="InterPro"/>
</dbReference>
<organism evidence="7 8">
    <name type="scientific">Candidatus Avoscillospira stercorigallinarum</name>
    <dbReference type="NCBI Taxonomy" id="2840708"/>
    <lineage>
        <taxon>Bacteria</taxon>
        <taxon>Bacillati</taxon>
        <taxon>Bacillota</taxon>
        <taxon>Clostridia</taxon>
        <taxon>Eubacteriales</taxon>
        <taxon>Oscillospiraceae</taxon>
        <taxon>Oscillospiraceae incertae sedis</taxon>
        <taxon>Candidatus Avoscillospira</taxon>
    </lineage>
</organism>
<name>A0A9D1CNR7_9FIRM</name>
<gene>
    <name evidence="7" type="ORF">IAA67_04815</name>
</gene>
<dbReference type="EMBL" id="DVFN01000070">
    <property type="protein sequence ID" value="HIQ69637.1"/>
    <property type="molecule type" value="Genomic_DNA"/>
</dbReference>
<dbReference type="Pfam" id="PF04277">
    <property type="entry name" value="OAD_gamma"/>
    <property type="match status" value="1"/>
</dbReference>
<keyword evidence="2" id="KW-1003">Cell membrane</keyword>